<organism evidence="14 15">
    <name type="scientific">Candidatus Nitrospira inopinata</name>
    <dbReference type="NCBI Taxonomy" id="1715989"/>
    <lineage>
        <taxon>Bacteria</taxon>
        <taxon>Pseudomonadati</taxon>
        <taxon>Nitrospirota</taxon>
        <taxon>Nitrospiria</taxon>
        <taxon>Nitrospirales</taxon>
        <taxon>Nitrospiraceae</taxon>
        <taxon>Nitrospira</taxon>
    </lineage>
</organism>
<protein>
    <recommendedName>
        <fullName evidence="4">Heme exporter protein D</fullName>
    </recommendedName>
    <alternativeName>
        <fullName evidence="12">Cytochrome c-type biogenesis protein CcmD</fullName>
    </alternativeName>
</protein>
<evidence type="ECO:0000256" key="4">
    <source>
        <dbReference type="ARBA" id="ARBA00016461"/>
    </source>
</evidence>
<dbReference type="GO" id="GO:1903607">
    <property type="term" value="P:cytochrome c biosynthetic process"/>
    <property type="evidence" value="ECO:0007669"/>
    <property type="project" value="TreeGrafter"/>
</dbReference>
<keyword evidence="7" id="KW-0997">Cell inner membrane</keyword>
<dbReference type="NCBIfam" id="TIGR03141">
    <property type="entry name" value="cytochro_ccmD"/>
    <property type="match status" value="1"/>
</dbReference>
<evidence type="ECO:0000256" key="8">
    <source>
        <dbReference type="ARBA" id="ARBA00022692"/>
    </source>
</evidence>
<gene>
    <name evidence="14" type="ORF">NITINOP_0072</name>
</gene>
<evidence type="ECO:0000256" key="9">
    <source>
        <dbReference type="ARBA" id="ARBA00022748"/>
    </source>
</evidence>
<dbReference type="PANTHER" id="PTHR37531:SF1">
    <property type="entry name" value="HEME EXPORTER PROTEIN D"/>
    <property type="match status" value="1"/>
</dbReference>
<comment type="function">
    <text evidence="1">Required for the export of heme to the periplasm for the biogenesis of c-type cytochromes.</text>
</comment>
<dbReference type="InterPro" id="IPR007078">
    <property type="entry name" value="Haem_export_protD_CcmD"/>
</dbReference>
<dbReference type="GO" id="GO:0015886">
    <property type="term" value="P:heme transport"/>
    <property type="evidence" value="ECO:0007669"/>
    <property type="project" value="InterPro"/>
</dbReference>
<dbReference type="OrthoDB" id="9815607at2"/>
<dbReference type="STRING" id="1715989.NITINOP_0072"/>
<evidence type="ECO:0000256" key="12">
    <source>
        <dbReference type="ARBA" id="ARBA00032938"/>
    </source>
</evidence>
<reference evidence="15" key="1">
    <citation type="submission" date="2015-09" db="EMBL/GenBank/DDBJ databases">
        <authorList>
            <person name="Daims H."/>
        </authorList>
    </citation>
    <scope>NUCLEOTIDE SEQUENCE [LARGE SCALE GENOMIC DNA]</scope>
</reference>
<evidence type="ECO:0000256" key="6">
    <source>
        <dbReference type="ARBA" id="ARBA00022475"/>
    </source>
</evidence>
<dbReference type="AlphaFoldDB" id="A0A0S4KPD9"/>
<evidence type="ECO:0000256" key="5">
    <source>
        <dbReference type="ARBA" id="ARBA00022448"/>
    </source>
</evidence>
<comment type="subcellular location">
    <subcellularLocation>
        <location evidence="2">Cell inner membrane</location>
        <topology evidence="2">Single-pass membrane protein</topology>
    </subcellularLocation>
</comment>
<dbReference type="Pfam" id="PF04995">
    <property type="entry name" value="CcmD"/>
    <property type="match status" value="1"/>
</dbReference>
<dbReference type="InterPro" id="IPR052075">
    <property type="entry name" value="Heme_exporter_D"/>
</dbReference>
<evidence type="ECO:0000313" key="15">
    <source>
        <dbReference type="Proteomes" id="UP000066284"/>
    </source>
</evidence>
<evidence type="ECO:0000313" key="14">
    <source>
        <dbReference type="EMBL" id="CUQ65048.1"/>
    </source>
</evidence>
<proteinExistence type="inferred from homology"/>
<keyword evidence="9" id="KW-0201">Cytochrome c-type biogenesis</keyword>
<keyword evidence="6" id="KW-1003">Cell membrane</keyword>
<comment type="similarity">
    <text evidence="3">Belongs to the CcmD/CycX/HelD family.</text>
</comment>
<name>A0A0S4KPD9_9BACT</name>
<evidence type="ECO:0000256" key="7">
    <source>
        <dbReference type="ARBA" id="ARBA00022519"/>
    </source>
</evidence>
<dbReference type="RefSeq" id="WP_082633446.1">
    <property type="nucleotide sequence ID" value="NZ_LN885086.1"/>
</dbReference>
<dbReference type="GO" id="GO:0017004">
    <property type="term" value="P:cytochrome complex assembly"/>
    <property type="evidence" value="ECO:0007669"/>
    <property type="project" value="UniProtKB-KW"/>
</dbReference>
<dbReference type="KEGG" id="nio:NITINOP_0072"/>
<dbReference type="EMBL" id="LN885086">
    <property type="protein sequence ID" value="CUQ65048.1"/>
    <property type="molecule type" value="Genomic_DNA"/>
</dbReference>
<feature type="transmembrane region" description="Helical" evidence="13">
    <location>
        <begin position="15"/>
        <end position="38"/>
    </location>
</feature>
<keyword evidence="15" id="KW-1185">Reference proteome</keyword>
<evidence type="ECO:0000256" key="10">
    <source>
        <dbReference type="ARBA" id="ARBA00022989"/>
    </source>
</evidence>
<evidence type="ECO:0000256" key="3">
    <source>
        <dbReference type="ARBA" id="ARBA00008741"/>
    </source>
</evidence>
<dbReference type="GO" id="GO:0005886">
    <property type="term" value="C:plasma membrane"/>
    <property type="evidence" value="ECO:0007669"/>
    <property type="project" value="UniProtKB-SubCell"/>
</dbReference>
<dbReference type="Proteomes" id="UP000066284">
    <property type="component" value="Chromosome 1"/>
</dbReference>
<dbReference type="PANTHER" id="PTHR37531">
    <property type="entry name" value="HEME EXPORTER PROTEIN D"/>
    <property type="match status" value="1"/>
</dbReference>
<sequence>MYWSSLSEFLEMGGYGLYVWTSFIITGLCMAWEILALWRRRAAAIAESRGIVRDIG</sequence>
<accession>A0A0S4KPD9</accession>
<keyword evidence="11 13" id="KW-0472">Membrane</keyword>
<evidence type="ECO:0000256" key="2">
    <source>
        <dbReference type="ARBA" id="ARBA00004377"/>
    </source>
</evidence>
<keyword evidence="10 13" id="KW-1133">Transmembrane helix</keyword>
<keyword evidence="5" id="KW-0813">Transport</keyword>
<keyword evidence="8 13" id="KW-0812">Transmembrane</keyword>
<evidence type="ECO:0000256" key="1">
    <source>
        <dbReference type="ARBA" id="ARBA00002442"/>
    </source>
</evidence>
<evidence type="ECO:0000256" key="11">
    <source>
        <dbReference type="ARBA" id="ARBA00023136"/>
    </source>
</evidence>
<evidence type="ECO:0000256" key="13">
    <source>
        <dbReference type="SAM" id="Phobius"/>
    </source>
</evidence>